<dbReference type="EMBL" id="QJKJ01006076">
    <property type="protein sequence ID" value="RDX88008.1"/>
    <property type="molecule type" value="Genomic_DNA"/>
</dbReference>
<evidence type="ECO:0000313" key="3">
    <source>
        <dbReference type="Proteomes" id="UP000257109"/>
    </source>
</evidence>
<feature type="non-terminal residue" evidence="2">
    <location>
        <position position="1"/>
    </location>
</feature>
<accession>A0A371GBS1</accession>
<feature type="compositionally biased region" description="Polar residues" evidence="1">
    <location>
        <begin position="36"/>
        <end position="49"/>
    </location>
</feature>
<feature type="region of interest" description="Disordered" evidence="1">
    <location>
        <begin position="730"/>
        <end position="751"/>
    </location>
</feature>
<keyword evidence="3" id="KW-1185">Reference proteome</keyword>
<feature type="region of interest" description="Disordered" evidence="1">
    <location>
        <begin position="355"/>
        <end position="381"/>
    </location>
</feature>
<reference evidence="2" key="1">
    <citation type="submission" date="2018-05" db="EMBL/GenBank/DDBJ databases">
        <title>Draft genome of Mucuna pruriens seed.</title>
        <authorList>
            <person name="Nnadi N.E."/>
            <person name="Vos R."/>
            <person name="Hasami M.H."/>
            <person name="Devisetty U.K."/>
            <person name="Aguiy J.C."/>
        </authorList>
    </citation>
    <scope>NUCLEOTIDE SEQUENCE [LARGE SCALE GENOMIC DNA]</scope>
    <source>
        <strain evidence="2">JCA_2017</strain>
    </source>
</reference>
<proteinExistence type="predicted"/>
<name>A0A371GBS1_MUCPR</name>
<dbReference type="OrthoDB" id="10072024at2759"/>
<sequence length="778" mass="86266">PSSTGKKQKLKQSATKQQLFVGQEIYDESALELPDSNGSKKGQDVTDSSGMMVAPVPLGEPVVKNQSLENAAAHTPEMKKTSDPDDVQEKNHVNMLKHASKKNHINCCLSKTKESTVARRFSRRLSGAEPDQLTNVANEQALQVPKRNLRKSRSVLDTDLTNKSFQQLNGVLEVERSHKMQREVLLNSNKFSNKKEQQILCRASKRLAGFEPELMSSSISNERTPKYKSEKSKGLGSATEINATLQQSDDRPAMGLADHASINGESSNKGKKVPETTPMTSNQLKKFDAEEMNNDEKSEPEQSFAFHYSWSDPCLEFAIQTLTGALPVEDSVGNGPARISETDMSSKNKLVKNVTGRSSYKNSRVNSKKSKNKKELPMPRRLSKRLAGHEPEVLPTEKAIEYATRKWCNDKPAAAAILTNGVSGHLHASEESKIIVQASDRLKTLCGESSSKSEKSYDAQTDPNEQLQRLEAENVDDDKSDPQLPSPFGDSWSDPCLEFAIKTLTGALPVDASAAPAILPVMTVDVNDSPSKELLESMEQKSINEEARDKPEQFQTKKELTTVCQQPSKQVLNQPELKTYSTSCGNYPKFAARESYKDEDNVTRNFNERESQRVKVGNAIEIDINKTILEEPSEENQVLEGESVAEKPQPETINRDNSERASCVSFMDSWSDPCLEFAFKTLTGAIPVEENIAIQGFFQEPANRHDQRGGGSMVPKFGFSSISHSGFSLHNDIGEKSKQGQQSSTSSSFLPQEKQNLHGFSGVAPQEQYFQYSKNFQR</sequence>
<dbReference type="AlphaFoldDB" id="A0A371GBS1"/>
<feature type="compositionally biased region" description="Basic and acidic residues" evidence="1">
    <location>
        <begin position="644"/>
        <end position="657"/>
    </location>
</feature>
<feature type="non-terminal residue" evidence="2">
    <location>
        <position position="778"/>
    </location>
</feature>
<feature type="compositionally biased region" description="Low complexity" evidence="1">
    <location>
        <begin position="739"/>
        <end position="748"/>
    </location>
</feature>
<feature type="region of interest" description="Disordered" evidence="1">
    <location>
        <begin position="634"/>
        <end position="657"/>
    </location>
</feature>
<feature type="region of interest" description="Disordered" evidence="1">
    <location>
        <begin position="29"/>
        <end position="88"/>
    </location>
</feature>
<dbReference type="InterPro" id="IPR038945">
    <property type="entry name" value="MBD13-like"/>
</dbReference>
<dbReference type="Proteomes" id="UP000257109">
    <property type="component" value="Unassembled WGS sequence"/>
</dbReference>
<dbReference type="STRING" id="157652.A0A371GBS1"/>
<feature type="compositionally biased region" description="Basic and acidic residues" evidence="1">
    <location>
        <begin position="223"/>
        <end position="233"/>
    </location>
</feature>
<evidence type="ECO:0000256" key="1">
    <source>
        <dbReference type="SAM" id="MobiDB-lite"/>
    </source>
</evidence>
<dbReference type="PANTHER" id="PTHR34067:SF20">
    <property type="entry name" value="OS08G0206700 PROTEIN"/>
    <property type="match status" value="1"/>
</dbReference>
<gene>
    <name evidence="2" type="ORF">CR513_30454</name>
</gene>
<dbReference type="PANTHER" id="PTHR34067">
    <property type="entry name" value="OS04G0193200 PROTEIN"/>
    <property type="match status" value="1"/>
</dbReference>
<organism evidence="2 3">
    <name type="scientific">Mucuna pruriens</name>
    <name type="common">Velvet bean</name>
    <name type="synonym">Dolichos pruriens</name>
    <dbReference type="NCBI Taxonomy" id="157652"/>
    <lineage>
        <taxon>Eukaryota</taxon>
        <taxon>Viridiplantae</taxon>
        <taxon>Streptophyta</taxon>
        <taxon>Embryophyta</taxon>
        <taxon>Tracheophyta</taxon>
        <taxon>Spermatophyta</taxon>
        <taxon>Magnoliopsida</taxon>
        <taxon>eudicotyledons</taxon>
        <taxon>Gunneridae</taxon>
        <taxon>Pentapetalae</taxon>
        <taxon>rosids</taxon>
        <taxon>fabids</taxon>
        <taxon>Fabales</taxon>
        <taxon>Fabaceae</taxon>
        <taxon>Papilionoideae</taxon>
        <taxon>50 kb inversion clade</taxon>
        <taxon>NPAAA clade</taxon>
        <taxon>indigoferoid/millettioid clade</taxon>
        <taxon>Phaseoleae</taxon>
        <taxon>Mucuna</taxon>
    </lineage>
</organism>
<feature type="compositionally biased region" description="Basic and acidic residues" evidence="1">
    <location>
        <begin position="76"/>
        <end position="88"/>
    </location>
</feature>
<feature type="region of interest" description="Disordered" evidence="1">
    <location>
        <begin position="216"/>
        <end position="282"/>
    </location>
</feature>
<evidence type="ECO:0000313" key="2">
    <source>
        <dbReference type="EMBL" id="RDX88008.1"/>
    </source>
</evidence>
<protein>
    <submittedName>
        <fullName evidence="2">Uncharacterized protein</fullName>
    </submittedName>
</protein>
<comment type="caution">
    <text evidence="2">The sequence shown here is derived from an EMBL/GenBank/DDBJ whole genome shotgun (WGS) entry which is preliminary data.</text>
</comment>